<name>A0A2G6MSI8_9BACT</name>
<evidence type="ECO:0000256" key="3">
    <source>
        <dbReference type="ARBA" id="ARBA00023274"/>
    </source>
</evidence>
<dbReference type="SUPFAM" id="SSF54995">
    <property type="entry name" value="Ribosomal protein S6"/>
    <property type="match status" value="1"/>
</dbReference>
<evidence type="ECO:0000256" key="6">
    <source>
        <dbReference type="HAMAP-Rule" id="MF_00360"/>
    </source>
</evidence>
<evidence type="ECO:0000313" key="9">
    <source>
        <dbReference type="Proteomes" id="UP000231203"/>
    </source>
</evidence>
<dbReference type="GO" id="GO:0005840">
    <property type="term" value="C:ribosome"/>
    <property type="evidence" value="ECO:0007669"/>
    <property type="project" value="UniProtKB-KW"/>
</dbReference>
<feature type="compositionally biased region" description="Low complexity" evidence="7">
    <location>
        <begin position="109"/>
        <end position="125"/>
    </location>
</feature>
<dbReference type="PANTHER" id="PTHR21011">
    <property type="entry name" value="MITOCHONDRIAL 28S RIBOSOMAL PROTEIN S6"/>
    <property type="match status" value="1"/>
</dbReference>
<comment type="caution">
    <text evidence="8">The sequence shown here is derived from an EMBL/GenBank/DDBJ whole genome shotgun (WGS) entry which is preliminary data.</text>
</comment>
<protein>
    <recommendedName>
        <fullName evidence="5 6">Small ribosomal subunit protein bS6</fullName>
    </recommendedName>
</protein>
<comment type="similarity">
    <text evidence="1 6">Belongs to the bacterial ribosomal protein bS6 family.</text>
</comment>
<evidence type="ECO:0000256" key="4">
    <source>
        <dbReference type="ARBA" id="ARBA00035104"/>
    </source>
</evidence>
<evidence type="ECO:0000256" key="1">
    <source>
        <dbReference type="ARBA" id="ARBA00009512"/>
    </source>
</evidence>
<dbReference type="CDD" id="cd00473">
    <property type="entry name" value="bS6"/>
    <property type="match status" value="1"/>
</dbReference>
<dbReference type="Proteomes" id="UP000231203">
    <property type="component" value="Unassembled WGS sequence"/>
</dbReference>
<dbReference type="InterPro" id="IPR020814">
    <property type="entry name" value="Ribosomal_S6_plastid/chlpt"/>
</dbReference>
<organism evidence="8 9">
    <name type="scientific">Desulfobacter postgatei</name>
    <dbReference type="NCBI Taxonomy" id="2293"/>
    <lineage>
        <taxon>Bacteria</taxon>
        <taxon>Pseudomonadati</taxon>
        <taxon>Thermodesulfobacteriota</taxon>
        <taxon>Desulfobacteria</taxon>
        <taxon>Desulfobacterales</taxon>
        <taxon>Desulfobacteraceae</taxon>
        <taxon>Desulfobacter</taxon>
    </lineage>
</organism>
<dbReference type="InterPro" id="IPR014717">
    <property type="entry name" value="Transl_elong_EF1B/ribsomal_bS6"/>
</dbReference>
<keyword evidence="6" id="KW-0699">rRNA-binding</keyword>
<dbReference type="Gene3D" id="3.30.70.60">
    <property type="match status" value="1"/>
</dbReference>
<dbReference type="InterPro" id="IPR035980">
    <property type="entry name" value="Ribosomal_bS6_sf"/>
</dbReference>
<dbReference type="GO" id="GO:1990904">
    <property type="term" value="C:ribonucleoprotein complex"/>
    <property type="evidence" value="ECO:0007669"/>
    <property type="project" value="UniProtKB-KW"/>
</dbReference>
<dbReference type="PANTHER" id="PTHR21011:SF1">
    <property type="entry name" value="SMALL RIBOSOMAL SUBUNIT PROTEIN BS6M"/>
    <property type="match status" value="1"/>
</dbReference>
<evidence type="ECO:0000256" key="2">
    <source>
        <dbReference type="ARBA" id="ARBA00022980"/>
    </source>
</evidence>
<gene>
    <name evidence="6 8" type="primary">rpsF</name>
    <name evidence="8" type="ORF">CSA25_02560</name>
</gene>
<feature type="compositionally biased region" description="Acidic residues" evidence="7">
    <location>
        <begin position="143"/>
        <end position="157"/>
    </location>
</feature>
<evidence type="ECO:0000256" key="7">
    <source>
        <dbReference type="SAM" id="MobiDB-lite"/>
    </source>
</evidence>
<dbReference type="HAMAP" id="MF_00360">
    <property type="entry name" value="Ribosomal_bS6"/>
    <property type="match status" value="1"/>
</dbReference>
<sequence length="167" mass="18879">MKKYETVFISDPDMPDQAREELLERVTGIIDREKGILLSVEEWGLKKLSYEIKKKLRGYYVCLTYGGTGELVTELERNFRLSDFIMKFMTILITEQVTEESLRQEAEKAAQAAQEEAAAQESAAAAEEEEGEAEEKNDTAEQNADDQDDAQETESEQTSEPAEAPKE</sequence>
<keyword evidence="2 6" id="KW-0689">Ribosomal protein</keyword>
<dbReference type="EMBL" id="PDTI01000024">
    <property type="protein sequence ID" value="PIE62951.1"/>
    <property type="molecule type" value="Genomic_DNA"/>
</dbReference>
<dbReference type="InterPro" id="IPR000529">
    <property type="entry name" value="Ribosomal_bS6"/>
</dbReference>
<feature type="region of interest" description="Disordered" evidence="7">
    <location>
        <begin position="99"/>
        <end position="167"/>
    </location>
</feature>
<dbReference type="AlphaFoldDB" id="A0A2G6MSI8"/>
<evidence type="ECO:0000313" key="8">
    <source>
        <dbReference type="EMBL" id="PIE62951.1"/>
    </source>
</evidence>
<comment type="function">
    <text evidence="4 6">Binds together with bS18 to 16S ribosomal RNA.</text>
</comment>
<reference evidence="8 9" key="1">
    <citation type="submission" date="2017-10" db="EMBL/GenBank/DDBJ databases">
        <title>Novel microbial diversity and functional potential in the marine mammal oral microbiome.</title>
        <authorList>
            <person name="Dudek N.K."/>
            <person name="Sun C.L."/>
            <person name="Burstein D."/>
            <person name="Kantor R.S."/>
            <person name="Aliaga Goltsman D.S."/>
            <person name="Bik E.M."/>
            <person name="Thomas B.C."/>
            <person name="Banfield J.F."/>
            <person name="Relman D.A."/>
        </authorList>
    </citation>
    <scope>NUCLEOTIDE SEQUENCE [LARGE SCALE GENOMIC DNA]</scope>
    <source>
        <strain evidence="8">DOLJORAL78_47_202</strain>
    </source>
</reference>
<dbReference type="Pfam" id="PF01250">
    <property type="entry name" value="Ribosomal_S6"/>
    <property type="match status" value="1"/>
</dbReference>
<keyword evidence="3 6" id="KW-0687">Ribonucleoprotein</keyword>
<dbReference type="GO" id="GO:0070181">
    <property type="term" value="F:small ribosomal subunit rRNA binding"/>
    <property type="evidence" value="ECO:0007669"/>
    <property type="project" value="TreeGrafter"/>
</dbReference>
<keyword evidence="6" id="KW-0694">RNA-binding</keyword>
<dbReference type="GO" id="GO:0006412">
    <property type="term" value="P:translation"/>
    <property type="evidence" value="ECO:0007669"/>
    <property type="project" value="UniProtKB-UniRule"/>
</dbReference>
<accession>A0A2G6MSI8</accession>
<dbReference type="GO" id="GO:0003735">
    <property type="term" value="F:structural constituent of ribosome"/>
    <property type="evidence" value="ECO:0007669"/>
    <property type="project" value="InterPro"/>
</dbReference>
<dbReference type="NCBIfam" id="TIGR00166">
    <property type="entry name" value="S6"/>
    <property type="match status" value="1"/>
</dbReference>
<proteinExistence type="inferred from homology"/>
<evidence type="ECO:0000256" key="5">
    <source>
        <dbReference type="ARBA" id="ARBA00035294"/>
    </source>
</evidence>
<dbReference type="GO" id="GO:0005737">
    <property type="term" value="C:cytoplasm"/>
    <property type="evidence" value="ECO:0007669"/>
    <property type="project" value="UniProtKB-ARBA"/>
</dbReference>